<dbReference type="InterPro" id="IPR056798">
    <property type="entry name" value="ADH_Fe_C"/>
</dbReference>
<accession>A0A1M5YK03</accession>
<keyword evidence="2" id="KW-0560">Oxidoreductase</keyword>
<evidence type="ECO:0000313" key="7">
    <source>
        <dbReference type="Proteomes" id="UP000183995"/>
    </source>
</evidence>
<evidence type="ECO:0000313" key="6">
    <source>
        <dbReference type="EMBL" id="SHI12320.1"/>
    </source>
</evidence>
<dbReference type="PROSITE" id="PS00913">
    <property type="entry name" value="ADH_IRON_1"/>
    <property type="match status" value="1"/>
</dbReference>
<dbReference type="FunFam" id="1.20.1090.10:FF:000001">
    <property type="entry name" value="Aldehyde-alcohol dehydrogenase"/>
    <property type="match status" value="1"/>
</dbReference>
<evidence type="ECO:0000256" key="2">
    <source>
        <dbReference type="ARBA" id="ARBA00023002"/>
    </source>
</evidence>
<evidence type="ECO:0000256" key="3">
    <source>
        <dbReference type="ARBA" id="ARBA00023027"/>
    </source>
</evidence>
<feature type="domain" description="Fe-containing alcohol dehydrogenase-like C-terminal" evidence="5">
    <location>
        <begin position="185"/>
        <end position="382"/>
    </location>
</feature>
<dbReference type="PANTHER" id="PTHR11496">
    <property type="entry name" value="ALCOHOL DEHYDROGENASE"/>
    <property type="match status" value="1"/>
</dbReference>
<reference evidence="6 7" key="1">
    <citation type="submission" date="2016-11" db="EMBL/GenBank/DDBJ databases">
        <authorList>
            <person name="Jaros S."/>
            <person name="Januszkiewicz K."/>
            <person name="Wedrychowicz H."/>
        </authorList>
    </citation>
    <scope>NUCLEOTIDE SEQUENCE [LARGE SCALE GENOMIC DNA]</scope>
    <source>
        <strain evidence="6 7">DSM 10068</strain>
    </source>
</reference>
<dbReference type="InterPro" id="IPR039697">
    <property type="entry name" value="Alcohol_dehydrogenase_Fe"/>
</dbReference>
<evidence type="ECO:0000259" key="4">
    <source>
        <dbReference type="Pfam" id="PF00465"/>
    </source>
</evidence>
<dbReference type="OrthoDB" id="9804734at2"/>
<name>A0A1M5YK03_9FIRM</name>
<comment type="similarity">
    <text evidence="1">Belongs to the iron-containing alcohol dehydrogenase family.</text>
</comment>
<dbReference type="PANTHER" id="PTHR11496:SF102">
    <property type="entry name" value="ALCOHOL DEHYDROGENASE 4"/>
    <property type="match status" value="1"/>
</dbReference>
<keyword evidence="3" id="KW-0520">NAD</keyword>
<dbReference type="InterPro" id="IPR001670">
    <property type="entry name" value="ADH_Fe/GldA"/>
</dbReference>
<dbReference type="EMBL" id="FQXV01000009">
    <property type="protein sequence ID" value="SHI12320.1"/>
    <property type="molecule type" value="Genomic_DNA"/>
</dbReference>
<dbReference type="RefSeq" id="WP_073079640.1">
    <property type="nucleotide sequence ID" value="NZ_FQXV01000009.1"/>
</dbReference>
<evidence type="ECO:0000256" key="1">
    <source>
        <dbReference type="ARBA" id="ARBA00007358"/>
    </source>
</evidence>
<dbReference type="Pfam" id="PF00465">
    <property type="entry name" value="Fe-ADH"/>
    <property type="match status" value="1"/>
</dbReference>
<sequence>MAYHFTLPGRTVIGENALESCEPYIRGFGKKAFIVTGKIVTKTGLLKVLTGRLDAWGIAWAAFNDITGEPTDKMISAGVRAYREAGCDFIAAIGGGSPLDSAKAIGAMTVLDGKISDYMGREISGGFPPLVLIPTTAGTGSEATKFTIITDTENDVKMLLKGDALLPDLAVIDPTLTVSSPRDITAATGMDALTHAVESYTSRRANTLTDMYALDAIKRIFSWLVKAYEDGSDKRAREEMAIAAYEAGVCINNASVTVVHGMSRPIGALFHVSHGISNAMLIAECLAYVLDGCYDRFAAIARAIGAADASASDKEAAGAFLTSLVKLCGALNIPTLREYGIVKAEFDAQCDKMATDAMLSGSPSNTRKDLCRDDLIAIYKKLW</sequence>
<protein>
    <submittedName>
        <fullName evidence="6">Alcohol dehydrogenase, class IV</fullName>
    </submittedName>
</protein>
<dbReference type="InterPro" id="IPR018211">
    <property type="entry name" value="ADH_Fe_CS"/>
</dbReference>
<dbReference type="FunFam" id="3.40.50.1970:FF:000003">
    <property type="entry name" value="Alcohol dehydrogenase, iron-containing"/>
    <property type="match status" value="1"/>
</dbReference>
<dbReference type="Gene3D" id="1.20.1090.10">
    <property type="entry name" value="Dehydroquinate synthase-like - alpha domain"/>
    <property type="match status" value="1"/>
</dbReference>
<organism evidence="6 7">
    <name type="scientific">Sporobacter termitidis DSM 10068</name>
    <dbReference type="NCBI Taxonomy" id="1123282"/>
    <lineage>
        <taxon>Bacteria</taxon>
        <taxon>Bacillati</taxon>
        <taxon>Bacillota</taxon>
        <taxon>Clostridia</taxon>
        <taxon>Eubacteriales</taxon>
        <taxon>Oscillospiraceae</taxon>
        <taxon>Sporobacter</taxon>
    </lineage>
</organism>
<keyword evidence="7" id="KW-1185">Reference proteome</keyword>
<dbReference type="GO" id="GO:0046872">
    <property type="term" value="F:metal ion binding"/>
    <property type="evidence" value="ECO:0007669"/>
    <property type="project" value="InterPro"/>
</dbReference>
<dbReference type="AlphaFoldDB" id="A0A1M5YK03"/>
<dbReference type="Pfam" id="PF25137">
    <property type="entry name" value="ADH_Fe_C"/>
    <property type="match status" value="1"/>
</dbReference>
<dbReference type="STRING" id="1123282.SAMN02745823_02565"/>
<dbReference type="Gene3D" id="3.40.50.1970">
    <property type="match status" value="1"/>
</dbReference>
<dbReference type="GO" id="GO:0004022">
    <property type="term" value="F:alcohol dehydrogenase (NAD+) activity"/>
    <property type="evidence" value="ECO:0007669"/>
    <property type="project" value="UniProtKB-ARBA"/>
</dbReference>
<dbReference type="CDD" id="cd08194">
    <property type="entry name" value="Fe-ADH-like"/>
    <property type="match status" value="1"/>
</dbReference>
<evidence type="ECO:0000259" key="5">
    <source>
        <dbReference type="Pfam" id="PF25137"/>
    </source>
</evidence>
<dbReference type="SUPFAM" id="SSF56796">
    <property type="entry name" value="Dehydroquinate synthase-like"/>
    <property type="match status" value="1"/>
</dbReference>
<proteinExistence type="inferred from homology"/>
<gene>
    <name evidence="6" type="ORF">SAMN02745823_02565</name>
</gene>
<feature type="domain" description="Alcohol dehydrogenase iron-type/glycerol dehydrogenase GldA" evidence="4">
    <location>
        <begin position="8"/>
        <end position="174"/>
    </location>
</feature>
<dbReference type="Proteomes" id="UP000183995">
    <property type="component" value="Unassembled WGS sequence"/>
</dbReference>